<name>A0A392R3J8_9FABA</name>
<protein>
    <submittedName>
        <fullName evidence="1">Phosphatidylinositol/phosphatidylcholine transfer protein SFH8-like</fullName>
    </submittedName>
</protein>
<accession>A0A392R3J8</accession>
<dbReference type="EMBL" id="LXQA010184888">
    <property type="protein sequence ID" value="MCI31133.1"/>
    <property type="molecule type" value="Genomic_DNA"/>
</dbReference>
<dbReference type="AlphaFoldDB" id="A0A392R3J8"/>
<reference evidence="1 2" key="1">
    <citation type="journal article" date="2018" name="Front. Plant Sci.">
        <title>Red Clover (Trifolium pratense) and Zigzag Clover (T. medium) - A Picture of Genomic Similarities and Differences.</title>
        <authorList>
            <person name="Dluhosova J."/>
            <person name="Istvanek J."/>
            <person name="Nedelnik J."/>
            <person name="Repkova J."/>
        </authorList>
    </citation>
    <scope>NUCLEOTIDE SEQUENCE [LARGE SCALE GENOMIC DNA]</scope>
    <source>
        <strain evidence="2">cv. 10/8</strain>
        <tissue evidence="1">Leaf</tissue>
    </source>
</reference>
<evidence type="ECO:0000313" key="2">
    <source>
        <dbReference type="Proteomes" id="UP000265520"/>
    </source>
</evidence>
<keyword evidence="2" id="KW-1185">Reference proteome</keyword>
<sequence>MLEKELKSIPKHELFTFCVLFQAKVVGKSSYAVSGNLAGYHEYIPMVDKAVDAVWKKQASLQ</sequence>
<evidence type="ECO:0000313" key="1">
    <source>
        <dbReference type="EMBL" id="MCI31133.1"/>
    </source>
</evidence>
<dbReference type="Proteomes" id="UP000265520">
    <property type="component" value="Unassembled WGS sequence"/>
</dbReference>
<comment type="caution">
    <text evidence="1">The sequence shown here is derived from an EMBL/GenBank/DDBJ whole genome shotgun (WGS) entry which is preliminary data.</text>
</comment>
<proteinExistence type="predicted"/>
<feature type="non-terminal residue" evidence="1">
    <location>
        <position position="62"/>
    </location>
</feature>
<organism evidence="1 2">
    <name type="scientific">Trifolium medium</name>
    <dbReference type="NCBI Taxonomy" id="97028"/>
    <lineage>
        <taxon>Eukaryota</taxon>
        <taxon>Viridiplantae</taxon>
        <taxon>Streptophyta</taxon>
        <taxon>Embryophyta</taxon>
        <taxon>Tracheophyta</taxon>
        <taxon>Spermatophyta</taxon>
        <taxon>Magnoliopsida</taxon>
        <taxon>eudicotyledons</taxon>
        <taxon>Gunneridae</taxon>
        <taxon>Pentapetalae</taxon>
        <taxon>rosids</taxon>
        <taxon>fabids</taxon>
        <taxon>Fabales</taxon>
        <taxon>Fabaceae</taxon>
        <taxon>Papilionoideae</taxon>
        <taxon>50 kb inversion clade</taxon>
        <taxon>NPAAA clade</taxon>
        <taxon>Hologalegina</taxon>
        <taxon>IRL clade</taxon>
        <taxon>Trifolieae</taxon>
        <taxon>Trifolium</taxon>
    </lineage>
</organism>